<dbReference type="Proteomes" id="UP000541444">
    <property type="component" value="Unassembled WGS sequence"/>
</dbReference>
<proteinExistence type="predicted"/>
<accession>A0A7J7N3F9</accession>
<dbReference type="AlphaFoldDB" id="A0A7J7N3F9"/>
<reference evidence="1 2" key="1">
    <citation type="journal article" date="2020" name="IScience">
        <title>Genome Sequencing of the Endangered Kingdonia uniflora (Circaeasteraceae, Ranunculales) Reveals Potential Mechanisms of Evolutionary Specialization.</title>
        <authorList>
            <person name="Sun Y."/>
            <person name="Deng T."/>
            <person name="Zhang A."/>
            <person name="Moore M.J."/>
            <person name="Landis J.B."/>
            <person name="Lin N."/>
            <person name="Zhang H."/>
            <person name="Zhang X."/>
            <person name="Huang J."/>
            <person name="Zhang X."/>
            <person name="Sun H."/>
            <person name="Wang H."/>
        </authorList>
    </citation>
    <scope>NUCLEOTIDE SEQUENCE [LARGE SCALE GENOMIC DNA]</scope>
    <source>
        <strain evidence="1">TB1705</strain>
        <tissue evidence="1">Leaf</tissue>
    </source>
</reference>
<evidence type="ECO:0000313" key="2">
    <source>
        <dbReference type="Proteomes" id="UP000541444"/>
    </source>
</evidence>
<dbReference type="EMBL" id="JACGCM010001097">
    <property type="protein sequence ID" value="KAF6161751.1"/>
    <property type="molecule type" value="Genomic_DNA"/>
</dbReference>
<comment type="caution">
    <text evidence="1">The sequence shown here is derived from an EMBL/GenBank/DDBJ whole genome shotgun (WGS) entry which is preliminary data.</text>
</comment>
<gene>
    <name evidence="1" type="ORF">GIB67_013828</name>
</gene>
<sequence>MNIIEIRCVRTTYSNGDKSLEVDFHNFDNNRSCGENNREIYGYTLRDHSTRFPYAEIIVNRQISYIVTTGGAITGFSQLLEYWFYEYCGVGHPIFKEALKITSYSRLKAWVKGNRKKNK</sequence>
<keyword evidence="2" id="KW-1185">Reference proteome</keyword>
<evidence type="ECO:0000313" key="1">
    <source>
        <dbReference type="EMBL" id="KAF6161751.1"/>
    </source>
</evidence>
<name>A0A7J7N3F9_9MAGN</name>
<protein>
    <submittedName>
        <fullName evidence="1">Uncharacterized protein</fullName>
    </submittedName>
</protein>
<organism evidence="1 2">
    <name type="scientific">Kingdonia uniflora</name>
    <dbReference type="NCBI Taxonomy" id="39325"/>
    <lineage>
        <taxon>Eukaryota</taxon>
        <taxon>Viridiplantae</taxon>
        <taxon>Streptophyta</taxon>
        <taxon>Embryophyta</taxon>
        <taxon>Tracheophyta</taxon>
        <taxon>Spermatophyta</taxon>
        <taxon>Magnoliopsida</taxon>
        <taxon>Ranunculales</taxon>
        <taxon>Circaeasteraceae</taxon>
        <taxon>Kingdonia</taxon>
    </lineage>
</organism>